<dbReference type="OrthoDB" id="4088875at2759"/>
<name>G8YRB8_PICSO</name>
<feature type="region of interest" description="Disordered" evidence="1">
    <location>
        <begin position="103"/>
        <end position="220"/>
    </location>
</feature>
<dbReference type="OMA" id="PVYGTRW"/>
<gene>
    <name evidence="3" type="primary">Piso0_000718</name>
    <name evidence="3" type="ORF">GNLVRS01_PISO0C02532g</name>
</gene>
<keyword evidence="2" id="KW-0812">Transmembrane</keyword>
<reference evidence="3 4" key="1">
    <citation type="journal article" date="2012" name="G3 (Bethesda)">
        <title>Pichia sorbitophila, an interspecies yeast hybrid reveals early steps of genome resolution following polyploidization.</title>
        <authorList>
            <person name="Leh Louis V."/>
            <person name="Despons L."/>
            <person name="Friedrich A."/>
            <person name="Martin T."/>
            <person name="Durrens P."/>
            <person name="Casaregola S."/>
            <person name="Neuveglise C."/>
            <person name="Fairhead C."/>
            <person name="Marck C."/>
            <person name="Cruz J.A."/>
            <person name="Straub M.L."/>
            <person name="Kugler V."/>
            <person name="Sacerdot C."/>
            <person name="Uzunov Z."/>
            <person name="Thierry A."/>
            <person name="Weiss S."/>
            <person name="Bleykasten C."/>
            <person name="De Montigny J."/>
            <person name="Jacques N."/>
            <person name="Jung P."/>
            <person name="Lemaire M."/>
            <person name="Mallet S."/>
            <person name="Morel G."/>
            <person name="Richard G.F."/>
            <person name="Sarkar A."/>
            <person name="Savel G."/>
            <person name="Schacherer J."/>
            <person name="Seret M.L."/>
            <person name="Talla E."/>
            <person name="Samson G."/>
            <person name="Jubin C."/>
            <person name="Poulain J."/>
            <person name="Vacherie B."/>
            <person name="Barbe V."/>
            <person name="Pelletier E."/>
            <person name="Sherman D.J."/>
            <person name="Westhof E."/>
            <person name="Weissenbach J."/>
            <person name="Baret P.V."/>
            <person name="Wincker P."/>
            <person name="Gaillardin C."/>
            <person name="Dujon B."/>
            <person name="Souciet J.L."/>
        </authorList>
    </citation>
    <scope>NUCLEOTIDE SEQUENCE [LARGE SCALE GENOMIC DNA]</scope>
    <source>
        <strain evidence="4">ATCC MYA-4447 / BCRC 22081 / CBS 7064 / NBRC 10061 / NRRL Y-12695</strain>
    </source>
</reference>
<dbReference type="PANTHER" id="PTHR28187">
    <property type="entry name" value="PROTEIN RCR1-RELATED"/>
    <property type="match status" value="1"/>
</dbReference>
<protein>
    <submittedName>
        <fullName evidence="3">Piso0_000718 protein</fullName>
    </submittedName>
</protein>
<feature type="compositionally biased region" description="Polar residues" evidence="1">
    <location>
        <begin position="150"/>
        <end position="160"/>
    </location>
</feature>
<dbReference type="PANTHER" id="PTHR28187:SF1">
    <property type="entry name" value="PROTEIN RCR1-RELATED"/>
    <property type="match status" value="1"/>
</dbReference>
<dbReference type="HOGENOM" id="CLU_078289_1_0_1"/>
<evidence type="ECO:0000313" key="3">
    <source>
        <dbReference type="EMBL" id="CCE78105.1"/>
    </source>
</evidence>
<keyword evidence="2" id="KW-0472">Membrane</keyword>
<dbReference type="FunCoup" id="G8YRB8">
    <property type="interactions" value="71"/>
</dbReference>
<evidence type="ECO:0000256" key="2">
    <source>
        <dbReference type="SAM" id="Phobius"/>
    </source>
</evidence>
<feature type="compositionally biased region" description="Polar residues" evidence="1">
    <location>
        <begin position="119"/>
        <end position="140"/>
    </location>
</feature>
<sequence>MLLQKRDWNNYDSLAAAGGARWAFFAIFIILILIVIIGTLRVNKKRAKQGINPLYGTRWMTPPSYIQSQSQYNRSHGGDNMSVRNNYVPTYTAEATENDMGFYDSNGKFHPNVRHRSSFGPQINPPQSARTHDGQANQHIPLNPIASVGEHNQQTASPTLPTDEDYMSPPPGPPPPHSMPGAAPSSEHNSEEVNTSTKSAQSDSSSRNVTVSSTHINEGK</sequence>
<dbReference type="InParanoid" id="G8YRB8"/>
<dbReference type="EMBL" id="FO082057">
    <property type="protein sequence ID" value="CCE78105.1"/>
    <property type="molecule type" value="Genomic_DNA"/>
</dbReference>
<dbReference type="Proteomes" id="UP000005222">
    <property type="component" value="Chromosome C"/>
</dbReference>
<dbReference type="GO" id="GO:0016192">
    <property type="term" value="P:vesicle-mediated transport"/>
    <property type="evidence" value="ECO:0007669"/>
    <property type="project" value="TreeGrafter"/>
</dbReference>
<accession>G8YRB8</accession>
<evidence type="ECO:0000313" key="4">
    <source>
        <dbReference type="Proteomes" id="UP000005222"/>
    </source>
</evidence>
<dbReference type="InterPro" id="IPR020999">
    <property type="entry name" value="Chitin_synth_reg_RCR"/>
</dbReference>
<dbReference type="AlphaFoldDB" id="G8YRB8"/>
<dbReference type="Pfam" id="PF12273">
    <property type="entry name" value="RCR"/>
    <property type="match status" value="1"/>
</dbReference>
<dbReference type="eggNOG" id="ENOG502S7RD">
    <property type="taxonomic scope" value="Eukaryota"/>
</dbReference>
<organism evidence="3 4">
    <name type="scientific">Pichia sorbitophila (strain ATCC MYA-4447 / BCRC 22081 / CBS 7064 / NBRC 10061 / NRRL Y-12695)</name>
    <name type="common">Hybrid yeast</name>
    <dbReference type="NCBI Taxonomy" id="559304"/>
    <lineage>
        <taxon>Eukaryota</taxon>
        <taxon>Fungi</taxon>
        <taxon>Dikarya</taxon>
        <taxon>Ascomycota</taxon>
        <taxon>Saccharomycotina</taxon>
        <taxon>Pichiomycetes</taxon>
        <taxon>Debaryomycetaceae</taxon>
        <taxon>Millerozyma</taxon>
    </lineage>
</organism>
<feature type="compositionally biased region" description="Pro residues" evidence="1">
    <location>
        <begin position="168"/>
        <end position="178"/>
    </location>
</feature>
<dbReference type="STRING" id="559304.G8YRB8"/>
<keyword evidence="4" id="KW-1185">Reference proteome</keyword>
<feature type="transmembrane region" description="Helical" evidence="2">
    <location>
        <begin position="20"/>
        <end position="40"/>
    </location>
</feature>
<proteinExistence type="predicted"/>
<keyword evidence="2" id="KW-1133">Transmembrane helix</keyword>
<feature type="compositionally biased region" description="Low complexity" evidence="1">
    <location>
        <begin position="196"/>
        <end position="214"/>
    </location>
</feature>
<evidence type="ECO:0000256" key="1">
    <source>
        <dbReference type="SAM" id="MobiDB-lite"/>
    </source>
</evidence>